<dbReference type="Proteomes" id="UP000245697">
    <property type="component" value="Unassembled WGS sequence"/>
</dbReference>
<gene>
    <name evidence="2" type="ORF">BC793_103262</name>
</gene>
<name>A0A316FRR4_9ACTN</name>
<comment type="caution">
    <text evidence="2">The sequence shown here is derived from an EMBL/GenBank/DDBJ whole genome shotgun (WGS) entry which is preliminary data.</text>
</comment>
<evidence type="ECO:0000256" key="1">
    <source>
        <dbReference type="SAM" id="Phobius"/>
    </source>
</evidence>
<feature type="transmembrane region" description="Helical" evidence="1">
    <location>
        <begin position="20"/>
        <end position="43"/>
    </location>
</feature>
<dbReference type="RefSeq" id="WP_109590886.1">
    <property type="nucleotide sequence ID" value="NZ_BONA01000006.1"/>
</dbReference>
<accession>A0A316FRR4</accession>
<dbReference type="OrthoDB" id="5185834at2"/>
<evidence type="ECO:0000313" key="2">
    <source>
        <dbReference type="EMBL" id="PWK50380.1"/>
    </source>
</evidence>
<keyword evidence="1" id="KW-1133">Transmembrane helix</keyword>
<keyword evidence="1" id="KW-0812">Transmembrane</keyword>
<dbReference type="AlphaFoldDB" id="A0A316FRR4"/>
<dbReference type="Pfam" id="PF12028">
    <property type="entry name" value="DUF3515"/>
    <property type="match status" value="1"/>
</dbReference>
<dbReference type="InterPro" id="IPR021903">
    <property type="entry name" value="DUF3515"/>
</dbReference>
<keyword evidence="3" id="KW-1185">Reference proteome</keyword>
<reference evidence="2 3" key="1">
    <citation type="submission" date="2018-05" db="EMBL/GenBank/DDBJ databases">
        <title>Genomic Encyclopedia of Archaeal and Bacterial Type Strains, Phase II (KMG-II): from individual species to whole genera.</title>
        <authorList>
            <person name="Goeker M."/>
        </authorList>
    </citation>
    <scope>NUCLEOTIDE SEQUENCE [LARGE SCALE GENOMIC DNA]</scope>
    <source>
        <strain evidence="2 3">DSM 45184</strain>
    </source>
</reference>
<dbReference type="EMBL" id="QGGR01000003">
    <property type="protein sequence ID" value="PWK50380.1"/>
    <property type="molecule type" value="Genomic_DNA"/>
</dbReference>
<proteinExistence type="predicted"/>
<organism evidence="2 3">
    <name type="scientific">Actinoplanes xinjiangensis</name>
    <dbReference type="NCBI Taxonomy" id="512350"/>
    <lineage>
        <taxon>Bacteria</taxon>
        <taxon>Bacillati</taxon>
        <taxon>Actinomycetota</taxon>
        <taxon>Actinomycetes</taxon>
        <taxon>Micromonosporales</taxon>
        <taxon>Micromonosporaceae</taxon>
        <taxon>Actinoplanes</taxon>
    </lineage>
</organism>
<sequence>MVDVVTPKKAPEKDPARRAAALWATVVAVPVTLIVGVVAFLTIMPENPDKTEKTAIPVPSTPVVMDAPRLDERTARVCLAVTSQLPEKIRDLPGRQVTAGPEQNAAYGEPPVTVSCGVPQPIMCTTPEDTTPGCVAMDTELLIMNDVCWYAAPGADAATITTMDREVAVRVTVPGSYENPAQWANEFSDTVVATVKSKAAGTMPSGCE</sequence>
<protein>
    <submittedName>
        <fullName evidence="2">Uncharacterized protein DUF3515</fullName>
    </submittedName>
</protein>
<evidence type="ECO:0000313" key="3">
    <source>
        <dbReference type="Proteomes" id="UP000245697"/>
    </source>
</evidence>
<keyword evidence="1" id="KW-0472">Membrane</keyword>